<gene>
    <name evidence="7" type="ORF">GL50803_002972</name>
</gene>
<dbReference type="Pfam" id="PF00173">
    <property type="entry name" value="Cyt-b5"/>
    <property type="match status" value="1"/>
</dbReference>
<dbReference type="RefSeq" id="XP_001707700.1">
    <property type="nucleotide sequence ID" value="XM_001707648.1"/>
</dbReference>
<dbReference type="OMA" id="TLQFYQH"/>
<comment type="similarity">
    <text evidence="4 5">Belongs to the cytochrome b5 family.</text>
</comment>
<dbReference type="EMBL" id="AACB03000002">
    <property type="protein sequence ID" value="KAE8304170.1"/>
    <property type="molecule type" value="Genomic_DNA"/>
</dbReference>
<dbReference type="Gene3D" id="3.10.120.10">
    <property type="entry name" value="Cytochrome b5-like heme/steroid binding domain"/>
    <property type="match status" value="1"/>
</dbReference>
<dbReference type="HOGENOM" id="CLU_1079427_0_0_1"/>
<evidence type="ECO:0000256" key="5">
    <source>
        <dbReference type="RuleBase" id="RU362121"/>
    </source>
</evidence>
<organism evidence="7 8">
    <name type="scientific">Giardia intestinalis (strain ATCC 50803 / WB clone C6)</name>
    <name type="common">Giardia lamblia</name>
    <dbReference type="NCBI Taxonomy" id="184922"/>
    <lineage>
        <taxon>Eukaryota</taxon>
        <taxon>Metamonada</taxon>
        <taxon>Diplomonadida</taxon>
        <taxon>Hexamitidae</taxon>
        <taxon>Giardiinae</taxon>
        <taxon>Giardia</taxon>
    </lineage>
</organism>
<dbReference type="InterPro" id="IPR001199">
    <property type="entry name" value="Cyt_B5-like_heme/steroid-bd"/>
</dbReference>
<evidence type="ECO:0000313" key="7">
    <source>
        <dbReference type="EMBL" id="KAE8304170.1"/>
    </source>
</evidence>
<keyword evidence="2 5" id="KW-0479">Metal-binding</keyword>
<comment type="caution">
    <text evidence="7">The sequence shown here is derived from an EMBL/GenBank/DDBJ whole genome shotgun (WGS) entry which is preliminary data.</text>
</comment>
<keyword evidence="8" id="KW-1185">Reference proteome</keyword>
<feature type="compositionally biased region" description="Polar residues" evidence="6">
    <location>
        <begin position="95"/>
        <end position="105"/>
    </location>
</feature>
<dbReference type="InterPro" id="IPR036400">
    <property type="entry name" value="Cyt_B5-like_heme/steroid_sf"/>
</dbReference>
<evidence type="ECO:0000256" key="6">
    <source>
        <dbReference type="SAM" id="MobiDB-lite"/>
    </source>
</evidence>
<dbReference type="Proteomes" id="UP000001548">
    <property type="component" value="Unassembled WGS sequence"/>
</dbReference>
<dbReference type="VEuPathDB" id="GiardiaDB:GL50803_2972"/>
<reference evidence="7 8" key="1">
    <citation type="journal article" date="2007" name="Science">
        <title>Genomic minimalism in the early diverging intestinal parasite Giardia lamblia.</title>
        <authorList>
            <person name="Morrison H.G."/>
            <person name="McArthur A.G."/>
            <person name="Gillin F.D."/>
            <person name="Aley S.B."/>
            <person name="Adam R.D."/>
            <person name="Olsen G.J."/>
            <person name="Best A.A."/>
            <person name="Cande W.Z."/>
            <person name="Chen F."/>
            <person name="Cipriano M.J."/>
            <person name="Davids B.J."/>
            <person name="Dawson S.C."/>
            <person name="Elmendorf H.G."/>
            <person name="Hehl A.B."/>
            <person name="Holder M.E."/>
            <person name="Huse S.M."/>
            <person name="Kim U.U."/>
            <person name="Lasek-Nesselquist E."/>
            <person name="Manning G."/>
            <person name="Nigam A."/>
            <person name="Nixon J.E."/>
            <person name="Palm D."/>
            <person name="Passamaneck N.E."/>
            <person name="Prabhu A."/>
            <person name="Reich C.I."/>
            <person name="Reiner D.S."/>
            <person name="Samuelson J."/>
            <person name="Svard S.G."/>
            <person name="Sogin M.L."/>
        </authorList>
    </citation>
    <scope>NUCLEOTIDE SEQUENCE [LARGE SCALE GENOMIC DNA]</scope>
    <source>
        <strain evidence="7 8">WB C6</strain>
    </source>
</reference>
<dbReference type="KEGG" id="gla:GL50803_002972"/>
<evidence type="ECO:0000313" key="8">
    <source>
        <dbReference type="Proteomes" id="UP000001548"/>
    </source>
</evidence>
<feature type="region of interest" description="Disordered" evidence="6">
    <location>
        <begin position="85"/>
        <end position="105"/>
    </location>
</feature>
<dbReference type="PANTHER" id="PTHR19359">
    <property type="entry name" value="CYTOCHROME B5"/>
    <property type="match status" value="1"/>
</dbReference>
<dbReference type="SUPFAM" id="SSF55856">
    <property type="entry name" value="Cytochrome b5-like heme/steroid binding domain"/>
    <property type="match status" value="1"/>
</dbReference>
<dbReference type="GeneID" id="5700604"/>
<proteinExistence type="inferred from homology"/>
<dbReference type="GO" id="GO:0016020">
    <property type="term" value="C:membrane"/>
    <property type="evidence" value="ECO:0000318"/>
    <property type="project" value="GO_Central"/>
</dbReference>
<protein>
    <submittedName>
        <fullName evidence="7">Cytochrome b5-like Heme/Steroid binding domain-containing protein</fullName>
    </submittedName>
</protein>
<dbReference type="InterPro" id="IPR050668">
    <property type="entry name" value="Cytochrome_b5"/>
</dbReference>
<keyword evidence="1 5" id="KW-0349">Heme</keyword>
<accession>A8BD17</accession>
<dbReference type="PROSITE" id="PS50255">
    <property type="entry name" value="CYTOCHROME_B5_2"/>
    <property type="match status" value="1"/>
</dbReference>
<evidence type="ECO:0000256" key="2">
    <source>
        <dbReference type="ARBA" id="ARBA00022723"/>
    </source>
</evidence>
<dbReference type="GO" id="GO:0020037">
    <property type="term" value="F:heme binding"/>
    <property type="evidence" value="ECO:0000318"/>
    <property type="project" value="GO_Central"/>
</dbReference>
<evidence type="ECO:0000256" key="4">
    <source>
        <dbReference type="ARBA" id="ARBA00038168"/>
    </source>
</evidence>
<dbReference type="AlphaFoldDB" id="A8BD17"/>
<evidence type="ECO:0000256" key="1">
    <source>
        <dbReference type="ARBA" id="ARBA00022617"/>
    </source>
</evidence>
<dbReference type="PROSITE" id="PS00191">
    <property type="entry name" value="CYTOCHROME_B5_1"/>
    <property type="match status" value="1"/>
</dbReference>
<name>A8BD17_GIAIC</name>
<dbReference type="STRING" id="184922.A8BD17"/>
<dbReference type="InterPro" id="IPR018506">
    <property type="entry name" value="Cyt_B5_heme-BS"/>
</dbReference>
<dbReference type="SMART" id="SM01117">
    <property type="entry name" value="Cyt-b5"/>
    <property type="match status" value="1"/>
</dbReference>
<sequence>MESVSMSKDVLIVGSDGVEVIVPKQLVACSLVLRRQSILGPITMSYTGKELSSAIATYMECFLAGKHQQMDPREAEILEEMGLGDASTEQQQQQHTCQATDREPSTGQRYSLGGCPYHHQTQEITSYNVNDANDMADVTNLPTITLEEFLANDGSDGRRLWILIDTIVFDVTEYLNKHPGGRVPLLNGAGKDSTLQFYQHHGRKGNTRPLFNRLRCLATGRMDSSDLQRVPGYQKMNVEECGNSSLRKQFLQYFHVVE</sequence>
<keyword evidence="3 5" id="KW-0408">Iron</keyword>
<dbReference type="GO" id="GO:0046872">
    <property type="term" value="F:metal ion binding"/>
    <property type="evidence" value="ECO:0007669"/>
    <property type="project" value="UniProtKB-UniRule"/>
</dbReference>
<evidence type="ECO:0000256" key="3">
    <source>
        <dbReference type="ARBA" id="ARBA00023004"/>
    </source>
</evidence>
<dbReference type="PANTHER" id="PTHR19359:SF14">
    <property type="entry name" value="CYTOCHROME B5 A"/>
    <property type="match status" value="1"/>
</dbReference>